<evidence type="ECO:0000313" key="2">
    <source>
        <dbReference type="Proteomes" id="UP000242696"/>
    </source>
</evidence>
<dbReference type="OrthoDB" id="30462at10239"/>
<protein>
    <submittedName>
        <fullName evidence="1">ORF41</fullName>
    </submittedName>
</protein>
<dbReference type="EMBL" id="MG271984">
    <property type="protein sequence ID" value="AUG72294.1"/>
    <property type="molecule type" value="Genomic_DNA"/>
</dbReference>
<dbReference type="GeneID" id="35414686"/>
<reference evidence="1" key="1">
    <citation type="journal article" date="2018" name="Arch. Virol.">
        <title>Complete genome sequence and analysis of ictalurid herpesvirus 2.</title>
        <authorList>
            <person name="Borzak R."/>
            <person name="Haluk T."/>
            <person name="Bartha D."/>
            <person name="Doszpoly A."/>
        </authorList>
    </citation>
    <scope>NUCLEOTIDE SEQUENCE</scope>
    <source>
        <strain evidence="1">760/94</strain>
    </source>
</reference>
<sequence>MYFKEFSELAPSPAQPDAGYKVFFVIGIAKGSLKLGALGVTNGKYVVHKKLPVVLPNRWGYWDPFQAFVQYGSNYLQVFFRSVPEVVVNQICSAHKLPQVGNTLTREICGFATDWVRNLIVTMVTQSDIRTGLGQRLALVEFMKETFPGDYLIRTHLPPLVGGLYTTVSSTEPFNPTGTPAFLSAFDDLFSAGEDSTAAKDLIPVINFPRVHLDVCEGGCETTGLVYDLTHRIIAHIRKIYSENTSGKVIPFLTILTALITSREYSVLHPEQPTRKCLHGTGNKHFDTVLGYVVQMLYLGDVRVCYN</sequence>
<dbReference type="Proteomes" id="UP000242696">
    <property type="component" value="Segment"/>
</dbReference>
<name>A0A2H5AJI0_9VIRU</name>
<organism evidence="1">
    <name type="scientific">black bullhead herpesvirus</name>
    <dbReference type="NCBI Taxonomy" id="508441"/>
    <lineage>
        <taxon>Viruses</taxon>
        <taxon>Duplodnaviria</taxon>
        <taxon>Heunggongvirae</taxon>
        <taxon>Peploviricota</taxon>
        <taxon>Herviviricetes</taxon>
        <taxon>Herpesvirales</taxon>
        <taxon>Alloherpesviridae</taxon>
        <taxon>Ictavirus</taxon>
        <taxon>Ictavirus ictaluridallo2</taxon>
    </lineage>
</organism>
<dbReference type="KEGG" id="vg:35414686"/>
<proteinExistence type="predicted"/>
<accession>A0A2H5AJI0</accession>
<keyword evidence="2" id="KW-1185">Reference proteome</keyword>
<evidence type="ECO:0000313" key="1">
    <source>
        <dbReference type="EMBL" id="AUG72294.1"/>
    </source>
</evidence>
<dbReference type="RefSeq" id="YP_009447866.1">
    <property type="nucleotide sequence ID" value="NC_036579.1"/>
</dbReference>